<evidence type="ECO:0000256" key="1">
    <source>
        <dbReference type="SAM" id="Phobius"/>
    </source>
</evidence>
<gene>
    <name evidence="2" type="ORF">SNR37_000535</name>
</gene>
<accession>A0ABU7G7F8</accession>
<comment type="caution">
    <text evidence="2">The sequence shown here is derived from an EMBL/GenBank/DDBJ whole genome shotgun (WGS) entry which is preliminary data.</text>
</comment>
<keyword evidence="1" id="KW-1133">Transmembrane helix</keyword>
<dbReference type="Pfam" id="PF11137">
    <property type="entry name" value="DUF2909"/>
    <property type="match status" value="1"/>
</dbReference>
<feature type="transmembrane region" description="Helical" evidence="1">
    <location>
        <begin position="41"/>
        <end position="60"/>
    </location>
</feature>
<evidence type="ECO:0000313" key="2">
    <source>
        <dbReference type="EMBL" id="MEE1675210.1"/>
    </source>
</evidence>
<proteinExistence type="predicted"/>
<sequence>MVIKLLITALILFVVVNMLFALRVMLKGGEKPMTHYLGKRLIFSVLVILLVLLAMALGIIQPNPRPY</sequence>
<keyword evidence="1" id="KW-0812">Transmembrane</keyword>
<reference evidence="3" key="1">
    <citation type="submission" date="2023-07" db="EMBL/GenBank/DDBJ databases">
        <title>Draft genome sequence of Agarivorans aestuarii strain ZMCS4, a CAZymes producing bacteria isolated from the marine brown algae Clodostephus spongiosus.</title>
        <authorList>
            <person name="Lorente B."/>
            <person name="Cabral C."/>
            <person name="Frias J."/>
            <person name="Faria J."/>
            <person name="Toubarro D."/>
        </authorList>
    </citation>
    <scope>NUCLEOTIDE SEQUENCE [LARGE SCALE GENOMIC DNA]</scope>
    <source>
        <strain evidence="3">ZMCS4</strain>
    </source>
</reference>
<dbReference type="EMBL" id="JAYDYW010000011">
    <property type="protein sequence ID" value="MEE1675210.1"/>
    <property type="molecule type" value="Genomic_DNA"/>
</dbReference>
<keyword evidence="1" id="KW-0472">Membrane</keyword>
<organism evidence="2 3">
    <name type="scientific">Agarivorans aestuarii</name>
    <dbReference type="NCBI Taxonomy" id="1563703"/>
    <lineage>
        <taxon>Bacteria</taxon>
        <taxon>Pseudomonadati</taxon>
        <taxon>Pseudomonadota</taxon>
        <taxon>Gammaproteobacteria</taxon>
        <taxon>Alteromonadales</taxon>
        <taxon>Alteromonadaceae</taxon>
        <taxon>Agarivorans</taxon>
    </lineage>
</organism>
<dbReference type="InterPro" id="IPR021313">
    <property type="entry name" value="DUF2909"/>
</dbReference>
<keyword evidence="3" id="KW-1185">Reference proteome</keyword>
<protein>
    <submittedName>
        <fullName evidence="2">DUF2909 family protein</fullName>
    </submittedName>
</protein>
<dbReference type="RefSeq" id="WP_016399728.1">
    <property type="nucleotide sequence ID" value="NZ_JAYDYW010000011.1"/>
</dbReference>
<name>A0ABU7G7F8_9ALTE</name>
<evidence type="ECO:0000313" key="3">
    <source>
        <dbReference type="Proteomes" id="UP001310248"/>
    </source>
</evidence>
<dbReference type="Proteomes" id="UP001310248">
    <property type="component" value="Unassembled WGS sequence"/>
</dbReference>